<dbReference type="GO" id="GO:0046168">
    <property type="term" value="P:glycerol-3-phosphate catabolic process"/>
    <property type="evidence" value="ECO:0007669"/>
    <property type="project" value="TreeGrafter"/>
</dbReference>
<dbReference type="PANTHER" id="PTHR11985:SF15">
    <property type="entry name" value="GLYCEROL-3-PHOSPHATE DEHYDROGENASE, MITOCHONDRIAL"/>
    <property type="match status" value="1"/>
</dbReference>
<dbReference type="NCBIfam" id="NF009906">
    <property type="entry name" value="PRK13369.1"/>
    <property type="match status" value="1"/>
</dbReference>
<dbReference type="GO" id="GO:0009331">
    <property type="term" value="C:glycerol-3-phosphate dehydrogenase (FAD) complex"/>
    <property type="evidence" value="ECO:0007669"/>
    <property type="project" value="UniProtKB-UniRule"/>
</dbReference>
<evidence type="ECO:0000256" key="5">
    <source>
        <dbReference type="ARBA" id="ARBA00023002"/>
    </source>
</evidence>
<evidence type="ECO:0000256" key="2">
    <source>
        <dbReference type="ARBA" id="ARBA00007330"/>
    </source>
</evidence>
<dbReference type="NCBIfam" id="NF008899">
    <property type="entry name" value="PRK12266.1"/>
    <property type="match status" value="1"/>
</dbReference>
<evidence type="ECO:0000256" key="3">
    <source>
        <dbReference type="ARBA" id="ARBA00022630"/>
    </source>
</evidence>
<evidence type="ECO:0000259" key="8">
    <source>
        <dbReference type="Pfam" id="PF16901"/>
    </source>
</evidence>
<dbReference type="InterPro" id="IPR006076">
    <property type="entry name" value="FAD-dep_OxRdtase"/>
</dbReference>
<dbReference type="InterPro" id="IPR036188">
    <property type="entry name" value="FAD/NAD-bd_sf"/>
</dbReference>
<dbReference type="Gene3D" id="1.10.8.870">
    <property type="entry name" value="Alpha-glycerophosphate oxidase, cap domain"/>
    <property type="match status" value="1"/>
</dbReference>
<gene>
    <name evidence="9" type="primary">glpD</name>
    <name evidence="9" type="ORF">GCM10009007_14390</name>
</gene>
<feature type="domain" description="FAD dependent oxidoreductase" evidence="7">
    <location>
        <begin position="15"/>
        <end position="342"/>
    </location>
</feature>
<dbReference type="Pfam" id="PF16901">
    <property type="entry name" value="DAO_C"/>
    <property type="match status" value="1"/>
</dbReference>
<name>A0A8J3CNT5_9BURK</name>
<comment type="cofactor">
    <cofactor evidence="1 6">
        <name>FAD</name>
        <dbReference type="ChEBI" id="CHEBI:57692"/>
    </cofactor>
</comment>
<keyword evidence="4" id="KW-0274">FAD</keyword>
<dbReference type="InterPro" id="IPR000447">
    <property type="entry name" value="G3P_DH_FAD-dep"/>
</dbReference>
<protein>
    <recommendedName>
        <fullName evidence="6">Glycerol-3-phosphate dehydrogenase</fullName>
        <ecNumber evidence="6">1.1.5.3</ecNumber>
    </recommendedName>
</protein>
<evidence type="ECO:0000313" key="9">
    <source>
        <dbReference type="EMBL" id="GHA74494.1"/>
    </source>
</evidence>
<comment type="caution">
    <text evidence="9">The sequence shown here is derived from an EMBL/GenBank/DDBJ whole genome shotgun (WGS) entry which is preliminary data.</text>
</comment>
<dbReference type="Gene3D" id="3.50.50.60">
    <property type="entry name" value="FAD/NAD(P)-binding domain"/>
    <property type="match status" value="1"/>
</dbReference>
<dbReference type="Gene3D" id="3.30.9.10">
    <property type="entry name" value="D-Amino Acid Oxidase, subunit A, domain 2"/>
    <property type="match status" value="1"/>
</dbReference>
<dbReference type="Gene3D" id="6.10.250.1890">
    <property type="match status" value="1"/>
</dbReference>
<dbReference type="PANTHER" id="PTHR11985">
    <property type="entry name" value="GLYCEROL-3-PHOSPHATE DEHYDROGENASE"/>
    <property type="match status" value="1"/>
</dbReference>
<comment type="catalytic activity">
    <reaction evidence="6">
        <text>a quinone + sn-glycerol 3-phosphate = dihydroxyacetone phosphate + a quinol</text>
        <dbReference type="Rhea" id="RHEA:18977"/>
        <dbReference type="ChEBI" id="CHEBI:24646"/>
        <dbReference type="ChEBI" id="CHEBI:57597"/>
        <dbReference type="ChEBI" id="CHEBI:57642"/>
        <dbReference type="ChEBI" id="CHEBI:132124"/>
        <dbReference type="EC" id="1.1.5.3"/>
    </reaction>
</comment>
<evidence type="ECO:0000256" key="6">
    <source>
        <dbReference type="RuleBase" id="RU361217"/>
    </source>
</evidence>
<dbReference type="SUPFAM" id="SSF51905">
    <property type="entry name" value="FAD/NAD(P)-binding domain"/>
    <property type="match status" value="1"/>
</dbReference>
<dbReference type="Proteomes" id="UP000614287">
    <property type="component" value="Unassembled WGS sequence"/>
</dbReference>
<comment type="similarity">
    <text evidence="2 6">Belongs to the FAD-dependent glycerol-3-phosphate dehydrogenase family.</text>
</comment>
<evidence type="ECO:0000256" key="1">
    <source>
        <dbReference type="ARBA" id="ARBA00001974"/>
    </source>
</evidence>
<reference evidence="9" key="2">
    <citation type="submission" date="2020-09" db="EMBL/GenBank/DDBJ databases">
        <authorList>
            <person name="Sun Q."/>
            <person name="Kim S."/>
        </authorList>
    </citation>
    <scope>NUCLEOTIDE SEQUENCE</scope>
    <source>
        <strain evidence="9">KCTC 32501</strain>
    </source>
</reference>
<evidence type="ECO:0000313" key="10">
    <source>
        <dbReference type="Proteomes" id="UP000614287"/>
    </source>
</evidence>
<keyword evidence="10" id="KW-1185">Reference proteome</keyword>
<proteinExistence type="inferred from homology"/>
<dbReference type="InterPro" id="IPR038299">
    <property type="entry name" value="DAO_C_sf"/>
</dbReference>
<organism evidence="9 10">
    <name type="scientific">Formosimonas limnophila</name>
    <dbReference type="NCBI Taxonomy" id="1384487"/>
    <lineage>
        <taxon>Bacteria</taxon>
        <taxon>Pseudomonadati</taxon>
        <taxon>Pseudomonadota</taxon>
        <taxon>Betaproteobacteria</taxon>
        <taxon>Burkholderiales</taxon>
        <taxon>Burkholderiaceae</taxon>
        <taxon>Formosimonas</taxon>
    </lineage>
</organism>
<keyword evidence="5 6" id="KW-0560">Oxidoreductase</keyword>
<dbReference type="EC" id="1.1.5.3" evidence="6"/>
<feature type="domain" description="Alpha-glycerophosphate oxidase C-terminal" evidence="8">
    <location>
        <begin position="392"/>
        <end position="500"/>
    </location>
</feature>
<accession>A0A8J3CNT5</accession>
<evidence type="ECO:0000259" key="7">
    <source>
        <dbReference type="Pfam" id="PF01266"/>
    </source>
</evidence>
<dbReference type="GO" id="GO:0004368">
    <property type="term" value="F:glycerol-3-phosphate dehydrogenase (quinone) activity"/>
    <property type="evidence" value="ECO:0007669"/>
    <property type="project" value="UniProtKB-EC"/>
</dbReference>
<dbReference type="PRINTS" id="PR01001">
    <property type="entry name" value="FADG3PDH"/>
</dbReference>
<sequence length="512" mass="57869">MTNQQPKTAYIETYDLVIIGGGINGTGIARDAAGRGLKVLLCEQHDLAEHTSSASSKLIHGGLRYLEHYEFGLVRRALQEREVLLRAAPHIIWPLRFVMPHVEHLRPTWMIRAGLFLYDHLARRTILPASRGIDFASHPAGKPLKTFIKKGFEYSDGWVYDARLVVLNAMDAQAHGATIMTRTKVTQAVRSENLWQLTYESSENHLTIERTVCARVVVNAAGPWAAELLQTTLNTTSTHRLRQVKGSHIVVKKVFDHPYAYIFQHTDQRIVFAIPYENDFTLIGTTDVDYHGDIGQVEIDDAEVSYLVNVMDEYFKHPLPRDHIVATYAGVRPFLEDNHGDPAAVTRDYLLDLDTHAAPVLSVFGGKITTFRRLAEDALSKIAQVLPISETCWTANKPLPGGDIPNADFSMFLGQQTARYAWLSESLVKHYARLYGTRMDVFLDGLSEMNELGQELSPRLYAVEVDYLMKHEWARSAQDVLWRRTKLGLYADDISTARLTAYMQQVMEHTHG</sequence>
<keyword evidence="3 6" id="KW-0285">Flavoprotein</keyword>
<dbReference type="Pfam" id="PF01266">
    <property type="entry name" value="DAO"/>
    <property type="match status" value="1"/>
</dbReference>
<dbReference type="InterPro" id="IPR031656">
    <property type="entry name" value="DAO_C"/>
</dbReference>
<evidence type="ECO:0000256" key="4">
    <source>
        <dbReference type="ARBA" id="ARBA00022827"/>
    </source>
</evidence>
<dbReference type="RefSeq" id="WP_189493273.1">
    <property type="nucleotide sequence ID" value="NZ_BMZG01000007.1"/>
</dbReference>
<dbReference type="PROSITE" id="PS00977">
    <property type="entry name" value="FAD_G3PDH_1"/>
    <property type="match status" value="1"/>
</dbReference>
<reference evidence="9" key="1">
    <citation type="journal article" date="2014" name="Int. J. Syst. Evol. Microbiol.">
        <title>Complete genome sequence of Corynebacterium casei LMG S-19264T (=DSM 44701T), isolated from a smear-ripened cheese.</title>
        <authorList>
            <consortium name="US DOE Joint Genome Institute (JGI-PGF)"/>
            <person name="Walter F."/>
            <person name="Albersmeier A."/>
            <person name="Kalinowski J."/>
            <person name="Ruckert C."/>
        </authorList>
    </citation>
    <scope>NUCLEOTIDE SEQUENCE</scope>
    <source>
        <strain evidence="9">KCTC 32501</strain>
    </source>
</reference>
<dbReference type="EMBL" id="BMZG01000007">
    <property type="protein sequence ID" value="GHA74494.1"/>
    <property type="molecule type" value="Genomic_DNA"/>
</dbReference>
<dbReference type="AlphaFoldDB" id="A0A8J3CNT5"/>